<evidence type="ECO:0000313" key="1">
    <source>
        <dbReference type="EMBL" id="ACF43019.1"/>
    </source>
</evidence>
<dbReference type="HOGENOM" id="CLU_1624192_0_0_10"/>
<sequence length="161" mass="18540">MPETLHKHLDESIKLELNLATLYTLFHDSFAEDEDFWWDLAMEERGHASLLQQEKKQPQQKEFFPENLLAKDLQSLVDSNTRISKLISSYKEQPPSREMALHTAHDLELAAGESHFQQFLDSPTSSPAANIFKQLNQEDCDHAARILEYMKQNNIAAEGNE</sequence>
<dbReference type="InterPro" id="IPR009078">
    <property type="entry name" value="Ferritin-like_SF"/>
</dbReference>
<dbReference type="SUPFAM" id="SSF47240">
    <property type="entry name" value="Ferritin-like"/>
    <property type="match status" value="1"/>
</dbReference>
<evidence type="ECO:0000313" key="2">
    <source>
        <dbReference type="Proteomes" id="UP000002724"/>
    </source>
</evidence>
<proteinExistence type="predicted"/>
<dbReference type="eggNOG" id="ENOG5032DYT">
    <property type="taxonomic scope" value="Bacteria"/>
</dbReference>
<dbReference type="RefSeq" id="WP_012507514.1">
    <property type="nucleotide sequence ID" value="NC_011060.1"/>
</dbReference>
<accession>B4SE28</accession>
<keyword evidence="2" id="KW-1185">Reference proteome</keyword>
<dbReference type="InterPro" id="IPR012347">
    <property type="entry name" value="Ferritin-like"/>
</dbReference>
<evidence type="ECO:0008006" key="3">
    <source>
        <dbReference type="Google" id="ProtNLM"/>
    </source>
</evidence>
<name>B4SE28_PELPB</name>
<dbReference type="Proteomes" id="UP000002724">
    <property type="component" value="Chromosome"/>
</dbReference>
<dbReference type="AlphaFoldDB" id="B4SE28"/>
<gene>
    <name evidence="1" type="ordered locus">Ppha_0724</name>
</gene>
<dbReference type="KEGG" id="pph:Ppha_0724"/>
<reference evidence="1 2" key="1">
    <citation type="submission" date="2008-06" db="EMBL/GenBank/DDBJ databases">
        <title>Complete sequence of Pelodictyon phaeoclathratiforme BU-1.</title>
        <authorList>
            <consortium name="US DOE Joint Genome Institute"/>
            <person name="Lucas S."/>
            <person name="Copeland A."/>
            <person name="Lapidus A."/>
            <person name="Glavina del Rio T."/>
            <person name="Dalin E."/>
            <person name="Tice H."/>
            <person name="Bruce D."/>
            <person name="Goodwin L."/>
            <person name="Pitluck S."/>
            <person name="Schmutz J."/>
            <person name="Larimer F."/>
            <person name="Land M."/>
            <person name="Hauser L."/>
            <person name="Kyrpides N."/>
            <person name="Mikhailova N."/>
            <person name="Liu Z."/>
            <person name="Li T."/>
            <person name="Zhao F."/>
            <person name="Overmann J."/>
            <person name="Bryant D.A."/>
            <person name="Richardson P."/>
        </authorList>
    </citation>
    <scope>NUCLEOTIDE SEQUENCE [LARGE SCALE GENOMIC DNA]</scope>
    <source>
        <strain evidence="2">DSM 5477 / BU-1</strain>
    </source>
</reference>
<dbReference type="EMBL" id="CP001110">
    <property type="protein sequence ID" value="ACF43019.1"/>
    <property type="molecule type" value="Genomic_DNA"/>
</dbReference>
<dbReference type="Gene3D" id="1.20.1260.10">
    <property type="match status" value="1"/>
</dbReference>
<dbReference type="OrthoDB" id="595144at2"/>
<protein>
    <recommendedName>
        <fullName evidence="3">Rubrerythrin diiron-binding domain-containing protein</fullName>
    </recommendedName>
</protein>
<organism evidence="1 2">
    <name type="scientific">Pelodictyon phaeoclathratiforme (strain DSM 5477 / BU-1)</name>
    <dbReference type="NCBI Taxonomy" id="324925"/>
    <lineage>
        <taxon>Bacteria</taxon>
        <taxon>Pseudomonadati</taxon>
        <taxon>Chlorobiota</taxon>
        <taxon>Chlorobiia</taxon>
        <taxon>Chlorobiales</taxon>
        <taxon>Chlorobiaceae</taxon>
        <taxon>Chlorobium/Pelodictyon group</taxon>
        <taxon>Pelodictyon</taxon>
    </lineage>
</organism>